<protein>
    <submittedName>
        <fullName evidence="2">DUF2829 domain-containing protein</fullName>
    </submittedName>
</protein>
<sequence length="72" mass="8637">MNFSQAFDTVSQREGTFMRLPQWKEDVKIRAQFPDEYSKMSHPYLYVESRFGNVPWIPTQVEMFSNKWEVGI</sequence>
<evidence type="ECO:0000259" key="1">
    <source>
        <dbReference type="Pfam" id="PF11195"/>
    </source>
</evidence>
<name>A0A7L7SM66_9CAUD</name>
<organism evidence="2 3">
    <name type="scientific">Enterococcus phage 9183</name>
    <dbReference type="NCBI Taxonomy" id="2763102"/>
    <lineage>
        <taxon>Viruses</taxon>
        <taxon>Duplodnaviria</taxon>
        <taxon>Heunggongvirae</taxon>
        <taxon>Uroviricota</taxon>
        <taxon>Caudoviricetes</taxon>
        <taxon>Andrewesvirinae</taxon>
        <taxon>Denvervirus</taxon>
        <taxon>Denvervirus dv9183</taxon>
    </lineage>
</organism>
<evidence type="ECO:0000313" key="2">
    <source>
        <dbReference type="EMBL" id="QOC57552.1"/>
    </source>
</evidence>
<dbReference type="EMBL" id="MT939241">
    <property type="protein sequence ID" value="QOC57552.1"/>
    <property type="molecule type" value="Genomic_DNA"/>
</dbReference>
<keyword evidence="3" id="KW-1185">Reference proteome</keyword>
<reference evidence="2 3" key="1">
    <citation type="submission" date="2020-08" db="EMBL/GenBank/DDBJ databases">
        <authorList>
            <person name="Canfield G.S."/>
            <person name="Duerkop B.A."/>
        </authorList>
    </citation>
    <scope>NUCLEOTIDE SEQUENCE [LARGE SCALE GENOMIC DNA]</scope>
</reference>
<dbReference type="InterPro" id="IPR021361">
    <property type="entry name" value="Tad2-like_dom"/>
</dbReference>
<dbReference type="Proteomes" id="UP000516647">
    <property type="component" value="Segment"/>
</dbReference>
<proteinExistence type="predicted"/>
<feature type="domain" description="Thoeris anti-defense 2-like" evidence="1">
    <location>
        <begin position="1"/>
        <end position="70"/>
    </location>
</feature>
<dbReference type="Pfam" id="PF11195">
    <property type="entry name" value="Tad2-like"/>
    <property type="match status" value="1"/>
</dbReference>
<evidence type="ECO:0000313" key="3">
    <source>
        <dbReference type="Proteomes" id="UP000516647"/>
    </source>
</evidence>
<gene>
    <name evidence="2" type="ORF">phi9183_ORF059</name>
</gene>
<accession>A0A7L7SM66</accession>